<evidence type="ECO:0000313" key="2">
    <source>
        <dbReference type="EMBL" id="GAA1797647.1"/>
    </source>
</evidence>
<proteinExistence type="predicted"/>
<protein>
    <submittedName>
        <fullName evidence="2">Uncharacterized protein</fullName>
    </submittedName>
</protein>
<reference evidence="2 3" key="1">
    <citation type="journal article" date="2019" name="Int. J. Syst. Evol. Microbiol.">
        <title>The Global Catalogue of Microorganisms (GCM) 10K type strain sequencing project: providing services to taxonomists for standard genome sequencing and annotation.</title>
        <authorList>
            <consortium name="The Broad Institute Genomics Platform"/>
            <consortium name="The Broad Institute Genome Sequencing Center for Infectious Disease"/>
            <person name="Wu L."/>
            <person name="Ma J."/>
        </authorList>
    </citation>
    <scope>NUCLEOTIDE SEQUENCE [LARGE SCALE GENOMIC DNA]</scope>
    <source>
        <strain evidence="2 3">JCM 13250</strain>
    </source>
</reference>
<sequence length="129" mass="13267">MTDDGRVDEQVERLGREHHQGGQRQRGDATAGGGRSRRLAYSDRVVAYQRRSSDCCSAARAEPSSPAPVARRRRLPVTPGVALCAAGAAGASATGDMGAVVGVCQVGRAPVARGAVTTAVAMVGSFQFA</sequence>
<comment type="caution">
    <text evidence="2">The sequence shown here is derived from an EMBL/GenBank/DDBJ whole genome shotgun (WGS) entry which is preliminary data.</text>
</comment>
<evidence type="ECO:0000313" key="3">
    <source>
        <dbReference type="Proteomes" id="UP001500218"/>
    </source>
</evidence>
<evidence type="ECO:0000256" key="1">
    <source>
        <dbReference type="SAM" id="MobiDB-lite"/>
    </source>
</evidence>
<dbReference type="EMBL" id="BAAALT010000049">
    <property type="protein sequence ID" value="GAA1797647.1"/>
    <property type="molecule type" value="Genomic_DNA"/>
</dbReference>
<keyword evidence="3" id="KW-1185">Reference proteome</keyword>
<organism evidence="2 3">
    <name type="scientific">Luedemannella flava</name>
    <dbReference type="NCBI Taxonomy" id="349316"/>
    <lineage>
        <taxon>Bacteria</taxon>
        <taxon>Bacillati</taxon>
        <taxon>Actinomycetota</taxon>
        <taxon>Actinomycetes</taxon>
        <taxon>Micromonosporales</taxon>
        <taxon>Micromonosporaceae</taxon>
        <taxon>Luedemannella</taxon>
    </lineage>
</organism>
<feature type="region of interest" description="Disordered" evidence="1">
    <location>
        <begin position="1"/>
        <end position="37"/>
    </location>
</feature>
<gene>
    <name evidence="2" type="ORF">GCM10009682_19130</name>
</gene>
<accession>A0ABN2LRN0</accession>
<dbReference type="Proteomes" id="UP001500218">
    <property type="component" value="Unassembled WGS sequence"/>
</dbReference>
<name>A0ABN2LRN0_9ACTN</name>
<feature type="compositionally biased region" description="Basic and acidic residues" evidence="1">
    <location>
        <begin position="1"/>
        <end position="20"/>
    </location>
</feature>